<feature type="coiled-coil region" evidence="1">
    <location>
        <begin position="92"/>
        <end position="120"/>
    </location>
</feature>
<reference evidence="2" key="2">
    <citation type="submission" date="2013-10" db="EMBL/GenBank/DDBJ databases">
        <authorList>
            <person name="Aslett M."/>
        </authorList>
    </citation>
    <scope>NUCLEOTIDE SEQUENCE [LARGE SCALE GENOMIC DNA]</scope>
    <source>
        <strain evidence="2">Houghton</strain>
    </source>
</reference>
<accession>U6LN33</accession>
<evidence type="ECO:0000313" key="3">
    <source>
        <dbReference type="Proteomes" id="UP000030750"/>
    </source>
</evidence>
<dbReference type="Proteomes" id="UP000030750">
    <property type="component" value="Unassembled WGS sequence"/>
</dbReference>
<evidence type="ECO:0000313" key="2">
    <source>
        <dbReference type="EMBL" id="CDJ49215.1"/>
    </source>
</evidence>
<reference evidence="2" key="1">
    <citation type="submission" date="2013-10" db="EMBL/GenBank/DDBJ databases">
        <title>Genomic analysis of the causative agents of coccidiosis in chickens.</title>
        <authorList>
            <person name="Reid A.J."/>
            <person name="Blake D."/>
            <person name="Billington K."/>
            <person name="Browne H."/>
            <person name="Dunn M."/>
            <person name="Hung S."/>
            <person name="Kawahara F."/>
            <person name="Miranda-Saavedra D."/>
            <person name="Mourier T."/>
            <person name="Nagra H."/>
            <person name="Otto T.D."/>
            <person name="Rawlings N."/>
            <person name="Sanchez A."/>
            <person name="Sanders M."/>
            <person name="Subramaniam C."/>
            <person name="Tay Y."/>
            <person name="Dear P."/>
            <person name="Doerig C."/>
            <person name="Gruber A."/>
            <person name="Parkinson J."/>
            <person name="Shirley M."/>
            <person name="Wan K.L."/>
            <person name="Berriman M."/>
            <person name="Tomley F."/>
            <person name="Pain A."/>
        </authorList>
    </citation>
    <scope>NUCLEOTIDE SEQUENCE [LARGE SCALE GENOMIC DNA]</scope>
    <source>
        <strain evidence="2">Houghton</strain>
    </source>
</reference>
<dbReference type="EMBL" id="HG711540">
    <property type="protein sequence ID" value="CDJ49215.1"/>
    <property type="molecule type" value="Genomic_DNA"/>
</dbReference>
<dbReference type="VEuPathDB" id="ToxoDB:EBH_0082600"/>
<dbReference type="OrthoDB" id="354542at2759"/>
<organism evidence="2 3">
    <name type="scientific">Eimeria brunetti</name>
    <dbReference type="NCBI Taxonomy" id="51314"/>
    <lineage>
        <taxon>Eukaryota</taxon>
        <taxon>Sar</taxon>
        <taxon>Alveolata</taxon>
        <taxon>Apicomplexa</taxon>
        <taxon>Conoidasida</taxon>
        <taxon>Coccidia</taxon>
        <taxon>Eucoccidiorida</taxon>
        <taxon>Eimeriorina</taxon>
        <taxon>Eimeriidae</taxon>
        <taxon>Eimeria</taxon>
    </lineage>
</organism>
<dbReference type="AlphaFoldDB" id="U6LN33"/>
<gene>
    <name evidence="2" type="ORF">EBH_0082600</name>
</gene>
<keyword evidence="1" id="KW-0175">Coiled coil</keyword>
<sequence length="174" mass="20190">MVLFFQLLSPLEDNSTQWSVQFAYDIFNFLRENGFCCSLETVEDLLQALAAAVCPLSFDLSPFFVKRLFLSKAQTNARKTKNPYGLYWERFKKDQMQQQQQQQQQLLQQQQQQQQEEKEVLCLCIRASLAFLFDALDTPRKGYFDAADITEFWEAPLLPGDPVMVTSNVNLDIP</sequence>
<name>U6LN33_9EIME</name>
<evidence type="ECO:0000256" key="1">
    <source>
        <dbReference type="SAM" id="Coils"/>
    </source>
</evidence>
<keyword evidence="3" id="KW-1185">Reference proteome</keyword>
<protein>
    <submittedName>
        <fullName evidence="2">Uncharacterized protein</fullName>
    </submittedName>
</protein>
<proteinExistence type="predicted"/>